<keyword evidence="4 8" id="KW-0276">Fatty acid metabolism</keyword>
<gene>
    <name evidence="8" type="primary">acpS</name>
    <name evidence="10" type="ORF">BWR60_26625</name>
</gene>
<dbReference type="InterPro" id="IPR008278">
    <property type="entry name" value="4-PPantetheinyl_Trfase_dom"/>
</dbReference>
<evidence type="ECO:0000256" key="8">
    <source>
        <dbReference type="HAMAP-Rule" id="MF_00101"/>
    </source>
</evidence>
<proteinExistence type="inferred from homology"/>
<keyword evidence="3 8" id="KW-0479">Metal-binding</keyword>
<dbReference type="GO" id="GO:0005737">
    <property type="term" value="C:cytoplasm"/>
    <property type="evidence" value="ECO:0007669"/>
    <property type="project" value="UniProtKB-SubCell"/>
</dbReference>
<evidence type="ECO:0000256" key="6">
    <source>
        <dbReference type="ARBA" id="ARBA00023098"/>
    </source>
</evidence>
<dbReference type="EMBL" id="NHON01000069">
    <property type="protein sequence ID" value="OWJ64091.1"/>
    <property type="molecule type" value="Genomic_DNA"/>
</dbReference>
<evidence type="ECO:0000313" key="11">
    <source>
        <dbReference type="Proteomes" id="UP000196655"/>
    </source>
</evidence>
<keyword evidence="11" id="KW-1185">Reference proteome</keyword>
<comment type="similarity">
    <text evidence="8">Belongs to the P-Pant transferase superfamily. AcpS family.</text>
</comment>
<comment type="function">
    <text evidence="8">Transfers the 4'-phosphopantetheine moiety from coenzyme A to a Ser of acyl-carrier-protein.</text>
</comment>
<dbReference type="EC" id="2.7.8.7" evidence="8"/>
<dbReference type="SUPFAM" id="SSF56214">
    <property type="entry name" value="4'-phosphopantetheinyl transferase"/>
    <property type="match status" value="1"/>
</dbReference>
<dbReference type="GO" id="GO:0000287">
    <property type="term" value="F:magnesium ion binding"/>
    <property type="evidence" value="ECO:0007669"/>
    <property type="project" value="UniProtKB-UniRule"/>
</dbReference>
<dbReference type="Pfam" id="PF01648">
    <property type="entry name" value="ACPS"/>
    <property type="match status" value="1"/>
</dbReference>
<dbReference type="GO" id="GO:0006633">
    <property type="term" value="P:fatty acid biosynthetic process"/>
    <property type="evidence" value="ECO:0007669"/>
    <property type="project" value="UniProtKB-UniRule"/>
</dbReference>
<evidence type="ECO:0000256" key="7">
    <source>
        <dbReference type="ARBA" id="ARBA00023160"/>
    </source>
</evidence>
<dbReference type="InterPro" id="IPR002582">
    <property type="entry name" value="ACPS"/>
</dbReference>
<keyword evidence="8" id="KW-0963">Cytoplasm</keyword>
<name>A0A211ZFP2_9PROT</name>
<dbReference type="NCBIfam" id="TIGR00556">
    <property type="entry name" value="pantethn_trn"/>
    <property type="match status" value="1"/>
</dbReference>
<evidence type="ECO:0000259" key="9">
    <source>
        <dbReference type="Pfam" id="PF01648"/>
    </source>
</evidence>
<keyword evidence="7 8" id="KW-0275">Fatty acid biosynthesis</keyword>
<evidence type="ECO:0000256" key="1">
    <source>
        <dbReference type="ARBA" id="ARBA00022516"/>
    </source>
</evidence>
<dbReference type="AlphaFoldDB" id="A0A211ZFP2"/>
<keyword evidence="1 8" id="KW-0444">Lipid biosynthesis</keyword>
<dbReference type="HAMAP" id="MF_00101">
    <property type="entry name" value="AcpS"/>
    <property type="match status" value="1"/>
</dbReference>
<dbReference type="InterPro" id="IPR004568">
    <property type="entry name" value="Ppantetheine-prot_Trfase_dom"/>
</dbReference>
<evidence type="ECO:0000256" key="3">
    <source>
        <dbReference type="ARBA" id="ARBA00022723"/>
    </source>
</evidence>
<dbReference type="OrthoDB" id="517356at2"/>
<dbReference type="Proteomes" id="UP000196655">
    <property type="component" value="Unassembled WGS sequence"/>
</dbReference>
<comment type="caution">
    <text evidence="10">The sequence shown here is derived from an EMBL/GenBank/DDBJ whole genome shotgun (WGS) entry which is preliminary data.</text>
</comment>
<accession>A0A211ZFP2</accession>
<feature type="domain" description="4'-phosphopantetheinyl transferase" evidence="9">
    <location>
        <begin position="4"/>
        <end position="101"/>
    </location>
</feature>
<evidence type="ECO:0000256" key="2">
    <source>
        <dbReference type="ARBA" id="ARBA00022679"/>
    </source>
</evidence>
<protein>
    <recommendedName>
        <fullName evidence="8">Holo-[acyl-carrier-protein] synthase</fullName>
        <shortName evidence="8">Holo-ACP synthase</shortName>
        <ecNumber evidence="8">2.7.8.7</ecNumber>
    </recommendedName>
    <alternativeName>
        <fullName evidence="8">4'-phosphopantetheinyl transferase AcpS</fullName>
    </alternativeName>
</protein>
<dbReference type="InterPro" id="IPR037143">
    <property type="entry name" value="4-PPantetheinyl_Trfase_dom_sf"/>
</dbReference>
<sequence>MIVGIGTDICGSARVAEAIERRGQAFLNRLFSAAEQALAARHRSPNQFYAGRFAAKEACAKSLGTGITDRVRWTDVEILARRSGQPYCELSGGAARRAKRLVGRDFIPEIHVSIAHDGEFAQALAILEARPK</sequence>
<dbReference type="RefSeq" id="WP_088154682.1">
    <property type="nucleotide sequence ID" value="NZ_NHON01000069.1"/>
</dbReference>
<comment type="subcellular location">
    <subcellularLocation>
        <location evidence="8">Cytoplasm</location>
    </subcellularLocation>
</comment>
<keyword evidence="6 8" id="KW-0443">Lipid metabolism</keyword>
<comment type="catalytic activity">
    <reaction evidence="8">
        <text>apo-[ACP] + CoA = holo-[ACP] + adenosine 3',5'-bisphosphate + H(+)</text>
        <dbReference type="Rhea" id="RHEA:12068"/>
        <dbReference type="Rhea" id="RHEA-COMP:9685"/>
        <dbReference type="Rhea" id="RHEA-COMP:9690"/>
        <dbReference type="ChEBI" id="CHEBI:15378"/>
        <dbReference type="ChEBI" id="CHEBI:29999"/>
        <dbReference type="ChEBI" id="CHEBI:57287"/>
        <dbReference type="ChEBI" id="CHEBI:58343"/>
        <dbReference type="ChEBI" id="CHEBI:64479"/>
        <dbReference type="EC" id="2.7.8.7"/>
    </reaction>
</comment>
<dbReference type="NCBIfam" id="TIGR00516">
    <property type="entry name" value="acpS"/>
    <property type="match status" value="1"/>
</dbReference>
<comment type="cofactor">
    <cofactor evidence="8">
        <name>Mg(2+)</name>
        <dbReference type="ChEBI" id="CHEBI:18420"/>
    </cofactor>
</comment>
<feature type="binding site" evidence="8">
    <location>
        <position position="57"/>
    </location>
    <ligand>
        <name>Mg(2+)</name>
        <dbReference type="ChEBI" id="CHEBI:18420"/>
    </ligand>
</feature>
<keyword evidence="2 8" id="KW-0808">Transferase</keyword>
<keyword evidence="5 8" id="KW-0460">Magnesium</keyword>
<organism evidence="10 11">
    <name type="scientific">Inquilinus limosus</name>
    <dbReference type="NCBI Taxonomy" id="171674"/>
    <lineage>
        <taxon>Bacteria</taxon>
        <taxon>Pseudomonadati</taxon>
        <taxon>Pseudomonadota</taxon>
        <taxon>Alphaproteobacteria</taxon>
        <taxon>Rhodospirillales</taxon>
        <taxon>Rhodospirillaceae</taxon>
        <taxon>Inquilinus</taxon>
    </lineage>
</organism>
<evidence type="ECO:0000256" key="4">
    <source>
        <dbReference type="ARBA" id="ARBA00022832"/>
    </source>
</evidence>
<reference evidence="11" key="1">
    <citation type="submission" date="2017-05" db="EMBL/GenBank/DDBJ databases">
        <authorList>
            <person name="Macchi M."/>
            <person name="Festa S."/>
            <person name="Coppotelli B.M."/>
            <person name="Morelli I.S."/>
        </authorList>
    </citation>
    <scope>NUCLEOTIDE SEQUENCE [LARGE SCALE GENOMIC DNA]</scope>
    <source>
        <strain evidence="11">I</strain>
    </source>
</reference>
<feature type="binding site" evidence="8">
    <location>
        <position position="8"/>
    </location>
    <ligand>
        <name>Mg(2+)</name>
        <dbReference type="ChEBI" id="CHEBI:18420"/>
    </ligand>
</feature>
<evidence type="ECO:0000256" key="5">
    <source>
        <dbReference type="ARBA" id="ARBA00022842"/>
    </source>
</evidence>
<evidence type="ECO:0000313" key="10">
    <source>
        <dbReference type="EMBL" id="OWJ64091.1"/>
    </source>
</evidence>
<dbReference type="GO" id="GO:0008897">
    <property type="term" value="F:holo-[acyl-carrier-protein] synthase activity"/>
    <property type="evidence" value="ECO:0007669"/>
    <property type="project" value="UniProtKB-UniRule"/>
</dbReference>
<dbReference type="Gene3D" id="3.90.470.20">
    <property type="entry name" value="4'-phosphopantetheinyl transferase domain"/>
    <property type="match status" value="1"/>
</dbReference>